<keyword evidence="3 4" id="KW-0720">Serine protease</keyword>
<dbReference type="Gene3D" id="3.40.50.200">
    <property type="entry name" value="Peptidase S8/S53 domain"/>
    <property type="match status" value="1"/>
</dbReference>
<dbReference type="PANTHER" id="PTHR42884">
    <property type="entry name" value="PROPROTEIN CONVERTASE SUBTILISIN/KEXIN-RELATED"/>
    <property type="match status" value="1"/>
</dbReference>
<evidence type="ECO:0000313" key="8">
    <source>
        <dbReference type="EMBL" id="TWU04234.1"/>
    </source>
</evidence>
<dbReference type="EMBL" id="SJPN01000003">
    <property type="protein sequence ID" value="TWU04234.1"/>
    <property type="molecule type" value="Genomic_DNA"/>
</dbReference>
<dbReference type="RefSeq" id="WP_146519694.1">
    <property type="nucleotide sequence ID" value="NZ_CP151726.1"/>
</dbReference>
<dbReference type="InterPro" id="IPR008979">
    <property type="entry name" value="Galactose-bd-like_sf"/>
</dbReference>
<evidence type="ECO:0000256" key="2">
    <source>
        <dbReference type="ARBA" id="ARBA00022801"/>
    </source>
</evidence>
<dbReference type="InterPro" id="IPR013783">
    <property type="entry name" value="Ig-like_fold"/>
</dbReference>
<dbReference type="PROSITE" id="PS00137">
    <property type="entry name" value="SUBTILASE_HIS"/>
    <property type="match status" value="1"/>
</dbReference>
<evidence type="ECO:0000259" key="7">
    <source>
        <dbReference type="PROSITE" id="PS51829"/>
    </source>
</evidence>
<dbReference type="Gene3D" id="2.60.120.260">
    <property type="entry name" value="Galactose-binding domain-like"/>
    <property type="match status" value="1"/>
</dbReference>
<evidence type="ECO:0000256" key="3">
    <source>
        <dbReference type="ARBA" id="ARBA00022825"/>
    </source>
</evidence>
<name>A0A5C6B1D1_9BACT</name>
<evidence type="ECO:0000256" key="5">
    <source>
        <dbReference type="RuleBase" id="RU003355"/>
    </source>
</evidence>
<feature type="active site" description="Charge relay system" evidence="4">
    <location>
        <position position="256"/>
    </location>
</feature>
<dbReference type="Proteomes" id="UP000320176">
    <property type="component" value="Unassembled WGS sequence"/>
</dbReference>
<organism evidence="8 9">
    <name type="scientific">Stieleria varia</name>
    <dbReference type="NCBI Taxonomy" id="2528005"/>
    <lineage>
        <taxon>Bacteria</taxon>
        <taxon>Pseudomonadati</taxon>
        <taxon>Planctomycetota</taxon>
        <taxon>Planctomycetia</taxon>
        <taxon>Pirellulales</taxon>
        <taxon>Pirellulaceae</taxon>
        <taxon>Stieleria</taxon>
    </lineage>
</organism>
<sequence length="1298" mass="136813">MPQSRHLRTVLRGERLESRRLLAVAGSDVMSRELGQAPFLDKGIRYYDLDTPVLLSVMPNRMAVRWNESPTSLPSSVRPLRIVDGDVRIFELPEPVSVGPNLQDYVRSFPGYDSEVPVFHNPETNSEVVVFDEVIVALKEVVDASDFFGQHELVQSYKPLSGTSDQFVVTVAIGAGIDAIIASNTLRNDVAVSWAAPNFYQSWQRTAIPNDPRFVNQWHAENNGQGGGVIDADVDLPTAWDVNSGGSPDIVIGIIDDGVATDHPDILNHANPGEIPGDGIDNDGNGWIDDVHGWNFVADNNQSSYTPVDDHGTAVAGVAAGRGDNGIGIAGAAYRSPVLSARIFDNGATASDANIAAAIYYMAGRTRDGNGTWRSADIVNNSWSGGSPSTVIRQALQWGTTQGRLGQGAMYLFATGNEFGSVDLPASLSSLIPGVVSVGATNNFGERSNYSNSGPQVDLVAPSNDTRPGYLAIDTTDVPGSQGYTSSDYTGTGGTGFGGTSAATPLATGIAALAMAELAEQNIVLSPAQMRQWMRANTDLIGGSYATDSGHNNDFGYGRVNAGSLLQSIGKPEISIVTDRDELVDSGSPTFIGDAGVALATSKTFRVRNQGTSPLELTSLEIASGPFTIQNVFSPSTLDVGESATFTIRYTASQLGVESGLVVVGSSDADEALFEIPVTGNGLTPAITGIAFEDFNGDGLRGIDEPVIDDREVFLDWNEDGSLTPVDATFTSTGTAPIQDLQTASLPIVVSGVPSATSIEVTVDLTHTYTGDLHISLINPDGDRVVLANHVGEDGDHFTGTIFADDATTPISAGAPPFVGRFLPNEALSGAIKSDLNGTWTLEVRDDADIDVGTLHQWSIRFLGSEPVTKTNSAGVYGFLDLTPGTYHVTSLAPAQWQATSPESSAVTLLIPGDSGVVDFGTAVRDRVYGRVFDDANGDGVQDAGDVGLPVETVFLDINGNGLPDDGIVDPLAAVEPAALTDSFGNYQLDLSAGLNDVRLVVPNGRSHTLPIAGLHQVSTDGTALFDRDFGTAIAISEAHIVDRGLFYAGATGVNLSSEGDAEAARDPGKIALLPEESSGLQHYTNYIHGLNGLLFDIETMPDGTTDSDLEGVLQFAVWDGIDPSGFQPIDSAIAFAVELVTMTPLATRVKVTFPNNAIENTWLRTTIPAGPVTGLSTDDVFYFGNVIGDIGIGNTATRLRVNALDTVSVRANQSLSLNSAAVDNPHDLNRDGRVNALDTVYVRANQDLSGSVAPITAPAKQSPPTKTNETHANDSSIESNGPIDAYFAELDPQQIQE</sequence>
<dbReference type="PANTHER" id="PTHR42884:SF14">
    <property type="entry name" value="NEUROENDOCRINE CONVERTASE 1"/>
    <property type="match status" value="1"/>
</dbReference>
<reference evidence="8 9" key="1">
    <citation type="submission" date="2019-02" db="EMBL/GenBank/DDBJ databases">
        <title>Deep-cultivation of Planctomycetes and their phenomic and genomic characterization uncovers novel biology.</title>
        <authorList>
            <person name="Wiegand S."/>
            <person name="Jogler M."/>
            <person name="Boedeker C."/>
            <person name="Pinto D."/>
            <person name="Vollmers J."/>
            <person name="Rivas-Marin E."/>
            <person name="Kohn T."/>
            <person name="Peeters S.H."/>
            <person name="Heuer A."/>
            <person name="Rast P."/>
            <person name="Oberbeckmann S."/>
            <person name="Bunk B."/>
            <person name="Jeske O."/>
            <person name="Meyerdierks A."/>
            <person name="Storesund J.E."/>
            <person name="Kallscheuer N."/>
            <person name="Luecker S."/>
            <person name="Lage O.M."/>
            <person name="Pohl T."/>
            <person name="Merkel B.J."/>
            <person name="Hornburger P."/>
            <person name="Mueller R.-W."/>
            <person name="Bruemmer F."/>
            <person name="Labrenz M."/>
            <person name="Spormann A.M."/>
            <person name="Op Den Camp H."/>
            <person name="Overmann J."/>
            <person name="Amann R."/>
            <person name="Jetten M.S.M."/>
            <person name="Mascher T."/>
            <person name="Medema M.H."/>
            <person name="Devos D.P."/>
            <person name="Kaster A.-K."/>
            <person name="Ovreas L."/>
            <person name="Rohde M."/>
            <person name="Galperin M.Y."/>
            <person name="Jogler C."/>
        </authorList>
    </citation>
    <scope>NUCLEOTIDE SEQUENCE [LARGE SCALE GENOMIC DNA]</scope>
    <source>
        <strain evidence="8 9">Pla52n</strain>
    </source>
</reference>
<feature type="region of interest" description="Disordered" evidence="6">
    <location>
        <begin position="1253"/>
        <end position="1298"/>
    </location>
</feature>
<dbReference type="GO" id="GO:0016485">
    <property type="term" value="P:protein processing"/>
    <property type="evidence" value="ECO:0007669"/>
    <property type="project" value="TreeGrafter"/>
</dbReference>
<dbReference type="Gene3D" id="2.60.40.10">
    <property type="entry name" value="Immunoglobulins"/>
    <property type="match status" value="3"/>
</dbReference>
<comment type="caution">
    <text evidence="8">The sequence shown here is derived from an EMBL/GenBank/DDBJ whole genome shotgun (WGS) entry which is preliminary data.</text>
</comment>
<dbReference type="OrthoDB" id="261496at2"/>
<evidence type="ECO:0000256" key="4">
    <source>
        <dbReference type="PROSITE-ProRule" id="PRU01240"/>
    </source>
</evidence>
<accession>A0A5C6B1D1</accession>
<dbReference type="GO" id="GO:0005737">
    <property type="term" value="C:cytoplasm"/>
    <property type="evidence" value="ECO:0007669"/>
    <property type="project" value="UniProtKB-ARBA"/>
</dbReference>
<keyword evidence="2 4" id="KW-0378">Hydrolase</keyword>
<dbReference type="InterPro" id="IPR000209">
    <property type="entry name" value="Peptidase_S8/S53_dom"/>
</dbReference>
<dbReference type="InterPro" id="IPR022398">
    <property type="entry name" value="Peptidase_S8_His-AS"/>
</dbReference>
<dbReference type="InterPro" id="IPR036852">
    <property type="entry name" value="Peptidase_S8/S53_dom_sf"/>
</dbReference>
<dbReference type="GO" id="GO:0016020">
    <property type="term" value="C:membrane"/>
    <property type="evidence" value="ECO:0007669"/>
    <property type="project" value="TreeGrafter"/>
</dbReference>
<dbReference type="PROSITE" id="PS51892">
    <property type="entry name" value="SUBTILASE"/>
    <property type="match status" value="1"/>
</dbReference>
<dbReference type="PROSITE" id="PS51829">
    <property type="entry name" value="P_HOMO_B"/>
    <property type="match status" value="1"/>
</dbReference>
<dbReference type="PRINTS" id="PR00723">
    <property type="entry name" value="SUBTILISIN"/>
</dbReference>
<dbReference type="InterPro" id="IPR002884">
    <property type="entry name" value="P_dom"/>
</dbReference>
<dbReference type="GO" id="GO:0004252">
    <property type="term" value="F:serine-type endopeptidase activity"/>
    <property type="evidence" value="ECO:0007669"/>
    <property type="project" value="UniProtKB-UniRule"/>
</dbReference>
<dbReference type="InterPro" id="IPR023828">
    <property type="entry name" value="Peptidase_S8_Ser-AS"/>
</dbReference>
<comment type="similarity">
    <text evidence="4 5">Belongs to the peptidase S8 family.</text>
</comment>
<evidence type="ECO:0000256" key="6">
    <source>
        <dbReference type="SAM" id="MobiDB-lite"/>
    </source>
</evidence>
<dbReference type="EC" id="3.4.21.-" evidence="8"/>
<evidence type="ECO:0000256" key="1">
    <source>
        <dbReference type="ARBA" id="ARBA00022670"/>
    </source>
</evidence>
<dbReference type="InterPro" id="IPR015500">
    <property type="entry name" value="Peptidase_S8_subtilisin-rel"/>
</dbReference>
<keyword evidence="9" id="KW-1185">Reference proteome</keyword>
<dbReference type="SUPFAM" id="SSF117074">
    <property type="entry name" value="Hypothetical protein PA1324"/>
    <property type="match status" value="1"/>
</dbReference>
<feature type="active site" description="Charge relay system" evidence="4">
    <location>
        <position position="501"/>
    </location>
</feature>
<proteinExistence type="inferred from homology"/>
<dbReference type="Pfam" id="PF00082">
    <property type="entry name" value="Peptidase_S8"/>
    <property type="match status" value="1"/>
</dbReference>
<dbReference type="InterPro" id="IPR023827">
    <property type="entry name" value="Peptidase_S8_Asp-AS"/>
</dbReference>
<gene>
    <name evidence="8" type="primary">prcA</name>
    <name evidence="8" type="ORF">Pla52n_22730</name>
</gene>
<dbReference type="SUPFAM" id="SSF49785">
    <property type="entry name" value="Galactose-binding domain-like"/>
    <property type="match status" value="1"/>
</dbReference>
<feature type="domain" description="P/Homo B" evidence="7">
    <location>
        <begin position="724"/>
        <end position="868"/>
    </location>
</feature>
<dbReference type="Pfam" id="PF01483">
    <property type="entry name" value="P_proprotein"/>
    <property type="match status" value="1"/>
</dbReference>
<dbReference type="PROSITE" id="PS00136">
    <property type="entry name" value="SUBTILASE_ASP"/>
    <property type="match status" value="1"/>
</dbReference>
<keyword evidence="1 4" id="KW-0645">Protease</keyword>
<evidence type="ECO:0000313" key="9">
    <source>
        <dbReference type="Proteomes" id="UP000320176"/>
    </source>
</evidence>
<feature type="active site" description="Charge relay system" evidence="4">
    <location>
        <position position="311"/>
    </location>
</feature>
<dbReference type="SUPFAM" id="SSF52743">
    <property type="entry name" value="Subtilisin-like"/>
    <property type="match status" value="1"/>
</dbReference>
<dbReference type="PROSITE" id="PS00138">
    <property type="entry name" value="SUBTILASE_SER"/>
    <property type="match status" value="1"/>
</dbReference>
<protein>
    <submittedName>
        <fullName evidence="8">Calcium-dependent protease</fullName>
        <ecNumber evidence="8">3.4.21.-</ecNumber>
    </submittedName>
</protein>
<dbReference type="GO" id="GO:0012505">
    <property type="term" value="C:endomembrane system"/>
    <property type="evidence" value="ECO:0007669"/>
    <property type="project" value="UniProtKB-ARBA"/>
</dbReference>